<feature type="compositionally biased region" description="Basic and acidic residues" evidence="1">
    <location>
        <begin position="96"/>
        <end position="111"/>
    </location>
</feature>
<accession>A0ABD3HAC3</accession>
<organism evidence="2 3">
    <name type="scientific">Riccia sorocarpa</name>
    <dbReference type="NCBI Taxonomy" id="122646"/>
    <lineage>
        <taxon>Eukaryota</taxon>
        <taxon>Viridiplantae</taxon>
        <taxon>Streptophyta</taxon>
        <taxon>Embryophyta</taxon>
        <taxon>Marchantiophyta</taxon>
        <taxon>Marchantiopsida</taxon>
        <taxon>Marchantiidae</taxon>
        <taxon>Marchantiales</taxon>
        <taxon>Ricciaceae</taxon>
        <taxon>Riccia</taxon>
    </lineage>
</organism>
<reference evidence="2 3" key="1">
    <citation type="submission" date="2024-09" db="EMBL/GenBank/DDBJ databases">
        <title>Chromosome-scale assembly of Riccia sorocarpa.</title>
        <authorList>
            <person name="Paukszto L."/>
        </authorList>
    </citation>
    <scope>NUCLEOTIDE SEQUENCE [LARGE SCALE GENOMIC DNA]</scope>
    <source>
        <strain evidence="2">LP-2024</strain>
        <tissue evidence="2">Aerial parts of the thallus</tissue>
    </source>
</reference>
<protein>
    <submittedName>
        <fullName evidence="2">Uncharacterized protein</fullName>
    </submittedName>
</protein>
<evidence type="ECO:0000256" key="1">
    <source>
        <dbReference type="SAM" id="MobiDB-lite"/>
    </source>
</evidence>
<sequence length="174" mass="19821">MAAPFTRHTYPKYKGVTKDEDSHPTASNEEGSWPTEEEIVMKVETRSSRSKKYKDKDKDKGRSHKEEKKTKKEDKKWKKKGEAKTSTPKVTPSPSRVEKSSEPVLQKEKVTIDANESSRLPIDIREEVTDLLSKETHQEDQTKNSTPPKKAIPAKSSVPIQTLDPLPTNPYYDV</sequence>
<feature type="compositionally biased region" description="Polar residues" evidence="1">
    <location>
        <begin position="85"/>
        <end position="94"/>
    </location>
</feature>
<dbReference type="Proteomes" id="UP001633002">
    <property type="component" value="Unassembled WGS sequence"/>
</dbReference>
<feature type="compositionally biased region" description="Basic and acidic residues" evidence="1">
    <location>
        <begin position="54"/>
        <end position="83"/>
    </location>
</feature>
<feature type="compositionally biased region" description="Basic and acidic residues" evidence="1">
    <location>
        <begin position="122"/>
        <end position="142"/>
    </location>
</feature>
<feature type="region of interest" description="Disordered" evidence="1">
    <location>
        <begin position="1"/>
        <end position="174"/>
    </location>
</feature>
<evidence type="ECO:0000313" key="3">
    <source>
        <dbReference type="Proteomes" id="UP001633002"/>
    </source>
</evidence>
<evidence type="ECO:0000313" key="2">
    <source>
        <dbReference type="EMBL" id="KAL3687532.1"/>
    </source>
</evidence>
<gene>
    <name evidence="2" type="ORF">R1sor_013841</name>
</gene>
<name>A0ABD3HAC3_9MARC</name>
<dbReference type="AlphaFoldDB" id="A0ABD3HAC3"/>
<comment type="caution">
    <text evidence="2">The sequence shown here is derived from an EMBL/GenBank/DDBJ whole genome shotgun (WGS) entry which is preliminary data.</text>
</comment>
<dbReference type="EMBL" id="JBJQOH010000004">
    <property type="protein sequence ID" value="KAL3687532.1"/>
    <property type="molecule type" value="Genomic_DNA"/>
</dbReference>
<proteinExistence type="predicted"/>
<keyword evidence="3" id="KW-1185">Reference proteome</keyword>